<feature type="compositionally biased region" description="Basic residues" evidence="1">
    <location>
        <begin position="76"/>
        <end position="87"/>
    </location>
</feature>
<evidence type="ECO:0008006" key="4">
    <source>
        <dbReference type="Google" id="ProtNLM"/>
    </source>
</evidence>
<feature type="compositionally biased region" description="Acidic residues" evidence="1">
    <location>
        <begin position="601"/>
        <end position="612"/>
    </location>
</feature>
<feature type="region of interest" description="Disordered" evidence="1">
    <location>
        <begin position="1"/>
        <end position="96"/>
    </location>
</feature>
<dbReference type="EMBL" id="LIAE01006965">
    <property type="protein sequence ID" value="PAV83376.1"/>
    <property type="molecule type" value="Genomic_DNA"/>
</dbReference>
<evidence type="ECO:0000256" key="1">
    <source>
        <dbReference type="SAM" id="MobiDB-lite"/>
    </source>
</evidence>
<feature type="compositionally biased region" description="Low complexity" evidence="1">
    <location>
        <begin position="581"/>
        <end position="600"/>
    </location>
</feature>
<reference evidence="2 3" key="1">
    <citation type="journal article" date="2017" name="Curr. Biol.">
        <title>Genome architecture and evolution of a unichromosomal asexual nematode.</title>
        <authorList>
            <person name="Fradin H."/>
            <person name="Zegar C."/>
            <person name="Gutwein M."/>
            <person name="Lucas J."/>
            <person name="Kovtun M."/>
            <person name="Corcoran D."/>
            <person name="Baugh L.R."/>
            <person name="Kiontke K."/>
            <person name="Gunsalus K."/>
            <person name="Fitch D.H."/>
            <person name="Piano F."/>
        </authorList>
    </citation>
    <scope>NUCLEOTIDE SEQUENCE [LARGE SCALE GENOMIC DNA]</scope>
    <source>
        <strain evidence="2">PF1309</strain>
    </source>
</reference>
<gene>
    <name evidence="2" type="ORF">WR25_16114</name>
</gene>
<organism evidence="2 3">
    <name type="scientific">Diploscapter pachys</name>
    <dbReference type="NCBI Taxonomy" id="2018661"/>
    <lineage>
        <taxon>Eukaryota</taxon>
        <taxon>Metazoa</taxon>
        <taxon>Ecdysozoa</taxon>
        <taxon>Nematoda</taxon>
        <taxon>Chromadorea</taxon>
        <taxon>Rhabditida</taxon>
        <taxon>Rhabditina</taxon>
        <taxon>Rhabditomorpha</taxon>
        <taxon>Rhabditoidea</taxon>
        <taxon>Rhabditidae</taxon>
        <taxon>Diploscapter</taxon>
    </lineage>
</organism>
<dbReference type="Proteomes" id="UP000218231">
    <property type="component" value="Unassembled WGS sequence"/>
</dbReference>
<feature type="compositionally biased region" description="Acidic residues" evidence="1">
    <location>
        <begin position="52"/>
        <end position="61"/>
    </location>
</feature>
<dbReference type="InterPro" id="IPR006994">
    <property type="entry name" value="TCF25/Rqc1"/>
</dbReference>
<proteinExistence type="predicted"/>
<dbReference type="PANTHER" id="PTHR22684">
    <property type="entry name" value="NULP1-RELATED"/>
    <property type="match status" value="1"/>
</dbReference>
<feature type="compositionally biased region" description="Basic and acidic residues" evidence="1">
    <location>
        <begin position="8"/>
        <end position="28"/>
    </location>
</feature>
<dbReference type="STRING" id="2018661.A0A2A2LAU9"/>
<protein>
    <recommendedName>
        <fullName evidence="4">Transcription factor 25</fullName>
    </recommendedName>
</protein>
<keyword evidence="3" id="KW-1185">Reference proteome</keyword>
<sequence>MSTKHLRRLLEEKEAQKKAQEGENKEHNSEDEDDVSDVPKGGPRNRFAFLNSDDDDADEEVTTSSNQYEAKEKQQQKKKKKNKKKGKKEREEDIELKSDEDEDALLERLSKMNAKSSTDNGENSDSISCAELFKVDPKLLDASEELKRALGKAFKQNISGPTNPHRNTGAYGRIVKSQLNWPPIKNIGLSMIQEKKEGNITWFTFVHNSNYEKLERLYWFGEDSLDHGIANEILSESFYHLNSLLMLANVMMMSEDVTQAADLIKRGIFYCEQSFHSLFQPFDWTHRISYLHYENRVFYLLLHRHMLNALNKRCFETSLNLAKLIFKMDPNDDPFALILQIDSIALRARQFSWIKKAYALMKDWKNLHLLPNWRYSIAMAEFMDAKDDDSRQRASALLSDAIVGFPGVVTQLLEELQVQPDSAVDANQFLSAFGYHKEPEGYKAIVKIYSKQTSELWQAPESLSWLEEVTRLTVLDKKLQNKMKEERDKRQKRFVGMPQNIERLMELLGYSASSGRISDPVPPTNGTARYVRNDGAQRPEGGGFLADLIHSLHPDYNPNIPLQEALTNALRNAIAQVMPRAQANQGQGAEANNPQNQNPDNDGDFEDNDNLD</sequence>
<evidence type="ECO:0000313" key="2">
    <source>
        <dbReference type="EMBL" id="PAV83376.1"/>
    </source>
</evidence>
<dbReference type="AlphaFoldDB" id="A0A2A2LAU9"/>
<accession>A0A2A2LAU9</accession>
<comment type="caution">
    <text evidence="2">The sequence shown here is derived from an EMBL/GenBank/DDBJ whole genome shotgun (WGS) entry which is preliminary data.</text>
</comment>
<dbReference type="GO" id="GO:1990112">
    <property type="term" value="C:RQC complex"/>
    <property type="evidence" value="ECO:0007669"/>
    <property type="project" value="TreeGrafter"/>
</dbReference>
<dbReference type="OrthoDB" id="205993at2759"/>
<name>A0A2A2LAU9_9BILA</name>
<feature type="region of interest" description="Disordered" evidence="1">
    <location>
        <begin position="580"/>
        <end position="612"/>
    </location>
</feature>
<dbReference type="PANTHER" id="PTHR22684:SF0">
    <property type="entry name" value="RIBOSOME QUALITY CONTROL COMPLEX SUBUNIT TCF25"/>
    <property type="match status" value="1"/>
</dbReference>
<dbReference type="Pfam" id="PF04910">
    <property type="entry name" value="Tcf25"/>
    <property type="match status" value="1"/>
</dbReference>
<evidence type="ECO:0000313" key="3">
    <source>
        <dbReference type="Proteomes" id="UP000218231"/>
    </source>
</evidence>